<dbReference type="InterPro" id="IPR011006">
    <property type="entry name" value="CheY-like_superfamily"/>
</dbReference>
<dbReference type="InterPro" id="IPR052893">
    <property type="entry name" value="TCS_response_regulator"/>
</dbReference>
<name>A0ABS9KWW8_9BACT</name>
<dbReference type="Proteomes" id="UP001165367">
    <property type="component" value="Unassembled WGS sequence"/>
</dbReference>
<keyword evidence="4" id="KW-1185">Reference proteome</keyword>
<dbReference type="SMART" id="SM00448">
    <property type="entry name" value="REC"/>
    <property type="match status" value="1"/>
</dbReference>
<feature type="modified residue" description="4-aspartylphosphate" evidence="1">
    <location>
        <position position="66"/>
    </location>
</feature>
<sequence>MPIKTGINNRSIIFGEDDIDDIDLLREIFATIDNSFSLLFIDKGRALINTLESLSDDELPCLLVLDYNMPELNGAEILTELKKQERFSRIPKVIWSTSGSDTYKKKCLELGAVDYLIKPVNVKDYKETVRQMLSFSQGG</sequence>
<dbReference type="PROSITE" id="PS50110">
    <property type="entry name" value="RESPONSE_REGULATORY"/>
    <property type="match status" value="1"/>
</dbReference>
<feature type="domain" description="Response regulatory" evidence="2">
    <location>
        <begin position="11"/>
        <end position="133"/>
    </location>
</feature>
<dbReference type="PANTHER" id="PTHR44520">
    <property type="entry name" value="RESPONSE REGULATOR RCP1-RELATED"/>
    <property type="match status" value="1"/>
</dbReference>
<dbReference type="Pfam" id="PF00072">
    <property type="entry name" value="Response_reg"/>
    <property type="match status" value="1"/>
</dbReference>
<proteinExistence type="predicted"/>
<evidence type="ECO:0000313" key="3">
    <source>
        <dbReference type="EMBL" id="MCG2616808.1"/>
    </source>
</evidence>
<evidence type="ECO:0000259" key="2">
    <source>
        <dbReference type="PROSITE" id="PS50110"/>
    </source>
</evidence>
<protein>
    <submittedName>
        <fullName evidence="3">Response regulator</fullName>
    </submittedName>
</protein>
<organism evidence="3 4">
    <name type="scientific">Terrimonas ginsenosidimutans</name>
    <dbReference type="NCBI Taxonomy" id="2908004"/>
    <lineage>
        <taxon>Bacteria</taxon>
        <taxon>Pseudomonadati</taxon>
        <taxon>Bacteroidota</taxon>
        <taxon>Chitinophagia</taxon>
        <taxon>Chitinophagales</taxon>
        <taxon>Chitinophagaceae</taxon>
        <taxon>Terrimonas</taxon>
    </lineage>
</organism>
<keyword evidence="1" id="KW-0597">Phosphoprotein</keyword>
<reference evidence="3" key="1">
    <citation type="submission" date="2022-01" db="EMBL/GenBank/DDBJ databases">
        <authorList>
            <person name="Jo J.-H."/>
            <person name="Im W.-T."/>
        </authorList>
    </citation>
    <scope>NUCLEOTIDE SEQUENCE</scope>
    <source>
        <strain evidence="3">NA20</strain>
    </source>
</reference>
<dbReference type="InterPro" id="IPR001789">
    <property type="entry name" value="Sig_transdc_resp-reg_receiver"/>
</dbReference>
<evidence type="ECO:0000313" key="4">
    <source>
        <dbReference type="Proteomes" id="UP001165367"/>
    </source>
</evidence>
<dbReference type="EMBL" id="JAKLTR010000015">
    <property type="protein sequence ID" value="MCG2616808.1"/>
    <property type="molecule type" value="Genomic_DNA"/>
</dbReference>
<dbReference type="RefSeq" id="WP_237875345.1">
    <property type="nucleotide sequence ID" value="NZ_JAKLTR010000015.1"/>
</dbReference>
<accession>A0ABS9KWW8</accession>
<evidence type="ECO:0000256" key="1">
    <source>
        <dbReference type="PROSITE-ProRule" id="PRU00169"/>
    </source>
</evidence>
<gene>
    <name evidence="3" type="ORF">LZZ85_21090</name>
</gene>
<dbReference type="SUPFAM" id="SSF52172">
    <property type="entry name" value="CheY-like"/>
    <property type="match status" value="1"/>
</dbReference>
<comment type="caution">
    <text evidence="3">The sequence shown here is derived from an EMBL/GenBank/DDBJ whole genome shotgun (WGS) entry which is preliminary data.</text>
</comment>
<dbReference type="Gene3D" id="3.40.50.2300">
    <property type="match status" value="1"/>
</dbReference>